<dbReference type="PROSITE" id="PS50186">
    <property type="entry name" value="DEP"/>
    <property type="match status" value="1"/>
</dbReference>
<name>X6N1V7_RETFI</name>
<feature type="region of interest" description="Disordered" evidence="1">
    <location>
        <begin position="251"/>
        <end position="298"/>
    </location>
</feature>
<dbReference type="InterPro" id="IPR036388">
    <property type="entry name" value="WH-like_DNA-bd_sf"/>
</dbReference>
<dbReference type="InterPro" id="IPR036390">
    <property type="entry name" value="WH_DNA-bd_sf"/>
</dbReference>
<dbReference type="InterPro" id="IPR000591">
    <property type="entry name" value="DEP_dom"/>
</dbReference>
<dbReference type="Proteomes" id="UP000023152">
    <property type="component" value="Unassembled WGS sequence"/>
</dbReference>
<dbReference type="SMART" id="SM00049">
    <property type="entry name" value="DEP"/>
    <property type="match status" value="1"/>
</dbReference>
<feature type="region of interest" description="Disordered" evidence="1">
    <location>
        <begin position="1"/>
        <end position="211"/>
    </location>
</feature>
<feature type="domain" description="DEP" evidence="2">
    <location>
        <begin position="383"/>
        <end position="465"/>
    </location>
</feature>
<dbReference type="EMBL" id="ASPP01012979">
    <property type="protein sequence ID" value="ETO20061.1"/>
    <property type="molecule type" value="Genomic_DNA"/>
</dbReference>
<feature type="region of interest" description="Disordered" evidence="1">
    <location>
        <begin position="340"/>
        <end position="360"/>
    </location>
</feature>
<feature type="compositionally biased region" description="Basic and acidic residues" evidence="1">
    <location>
        <begin position="1"/>
        <end position="12"/>
    </location>
</feature>
<feature type="compositionally biased region" description="Basic and acidic residues" evidence="1">
    <location>
        <begin position="269"/>
        <end position="288"/>
    </location>
</feature>
<keyword evidence="4" id="KW-1185">Reference proteome</keyword>
<accession>X6N1V7</accession>
<dbReference type="GO" id="GO:0035556">
    <property type="term" value="P:intracellular signal transduction"/>
    <property type="evidence" value="ECO:0007669"/>
    <property type="project" value="InterPro"/>
</dbReference>
<evidence type="ECO:0000256" key="1">
    <source>
        <dbReference type="SAM" id="MobiDB-lite"/>
    </source>
</evidence>
<dbReference type="SUPFAM" id="SSF46785">
    <property type="entry name" value="Winged helix' DNA-binding domain"/>
    <property type="match status" value="1"/>
</dbReference>
<feature type="compositionally biased region" description="Low complexity" evidence="1">
    <location>
        <begin position="256"/>
        <end position="267"/>
    </location>
</feature>
<comment type="caution">
    <text evidence="3">The sequence shown here is derived from an EMBL/GenBank/DDBJ whole genome shotgun (WGS) entry which is preliminary data.</text>
</comment>
<reference evidence="3 4" key="1">
    <citation type="journal article" date="2013" name="Curr. Biol.">
        <title>The Genome of the Foraminiferan Reticulomyxa filosa.</title>
        <authorList>
            <person name="Glockner G."/>
            <person name="Hulsmann N."/>
            <person name="Schleicher M."/>
            <person name="Noegel A.A."/>
            <person name="Eichinger L."/>
            <person name="Gallinger C."/>
            <person name="Pawlowski J."/>
            <person name="Sierra R."/>
            <person name="Euteneuer U."/>
            <person name="Pillet L."/>
            <person name="Moustafa A."/>
            <person name="Platzer M."/>
            <person name="Groth M."/>
            <person name="Szafranski K."/>
            <person name="Schliwa M."/>
        </authorList>
    </citation>
    <scope>NUCLEOTIDE SEQUENCE [LARGE SCALE GENOMIC DNA]</scope>
</reference>
<feature type="compositionally biased region" description="Acidic residues" evidence="1">
    <location>
        <begin position="138"/>
        <end position="150"/>
    </location>
</feature>
<evidence type="ECO:0000259" key="2">
    <source>
        <dbReference type="PROSITE" id="PS50186"/>
    </source>
</evidence>
<feature type="compositionally biased region" description="Basic and acidic residues" evidence="1">
    <location>
        <begin position="66"/>
        <end position="117"/>
    </location>
</feature>
<proteinExistence type="predicted"/>
<evidence type="ECO:0000313" key="4">
    <source>
        <dbReference type="Proteomes" id="UP000023152"/>
    </source>
</evidence>
<evidence type="ECO:0000313" key="3">
    <source>
        <dbReference type="EMBL" id="ETO20061.1"/>
    </source>
</evidence>
<organism evidence="3 4">
    <name type="scientific">Reticulomyxa filosa</name>
    <dbReference type="NCBI Taxonomy" id="46433"/>
    <lineage>
        <taxon>Eukaryota</taxon>
        <taxon>Sar</taxon>
        <taxon>Rhizaria</taxon>
        <taxon>Retaria</taxon>
        <taxon>Foraminifera</taxon>
        <taxon>Monothalamids</taxon>
        <taxon>Reticulomyxidae</taxon>
        <taxon>Reticulomyxa</taxon>
    </lineage>
</organism>
<dbReference type="Gene3D" id="1.10.10.10">
    <property type="entry name" value="Winged helix-like DNA-binding domain superfamily/Winged helix DNA-binding domain"/>
    <property type="match status" value="1"/>
</dbReference>
<dbReference type="Pfam" id="PF00610">
    <property type="entry name" value="DEP"/>
    <property type="match status" value="1"/>
</dbReference>
<dbReference type="CDD" id="cd04371">
    <property type="entry name" value="DEP"/>
    <property type="match status" value="1"/>
</dbReference>
<gene>
    <name evidence="3" type="ORF">RFI_17157</name>
</gene>
<feature type="compositionally biased region" description="Low complexity" evidence="1">
    <location>
        <begin position="193"/>
        <end position="202"/>
    </location>
</feature>
<protein>
    <recommendedName>
        <fullName evidence="2">DEP domain-containing protein</fullName>
    </recommendedName>
</protein>
<sequence length="476" mass="53203">MNIGKRKPETVKPSHFSPLTILYDSATSESEEPVRMKTRQASRPKGSTAPALIEHEEGLTTFPDIGDIRVQENKEVTKEKEQDHEEAKTKKNKEHDENGDNDKEKENNNNDDKNGNEHDDDDDHDHDHGDDNGNNNENNDDGGDENDDSDNDFRHRGIRADLLALTAATSQKRSSKHGGMAMNKRESTDKNGTTTTTTTTITGENKPQSPKMEFKRGSLAALQLYHQQKLSAGNGTQGHSLQNMIKNRLVQTSGRSSNSNTNTNTSTETDSKIEGESKGESEHKDEKKPKTKTIQKPETLATLANVDVFVKKEESTGTPHSSSLILRNDSLGIVRTQISSQLTPNDEANERNEDMDLPSPPTTLTKNVALQTPQDYQSALQKMAKEIEIKTRSYDNQIIEQSFVGRDAVTWLHAKGYVRTRKSGLLMGRKMQALGYIRFAGKTGKDNDDSQHFEDKMNFFYTLQVDVECGPLPKIY</sequence>
<dbReference type="AlphaFoldDB" id="X6N1V7"/>